<dbReference type="AlphaFoldDB" id="A0A0F9JYL8"/>
<name>A0A0F9JYL8_9ZZZZ</name>
<proteinExistence type="predicted"/>
<sequence length="137" mass="15397">MSNMIQFDHRLRAVSVPNLEAMCERVSGMCHRYTLDGITKTRAYVEYSNPDEWGHEAPMTAVFPVIHGLYGKDCPAVVLSIMNVQKDNQHGEGWQSFGCIVDGPELWRAPGDGVWATREEIEAQKPIFSGRTSRDSI</sequence>
<evidence type="ECO:0000313" key="1">
    <source>
        <dbReference type="EMBL" id="KKM74874.1"/>
    </source>
</evidence>
<gene>
    <name evidence="1" type="ORF">LCGC14_1395920</name>
</gene>
<comment type="caution">
    <text evidence="1">The sequence shown here is derived from an EMBL/GenBank/DDBJ whole genome shotgun (WGS) entry which is preliminary data.</text>
</comment>
<dbReference type="EMBL" id="LAZR01009069">
    <property type="protein sequence ID" value="KKM74874.1"/>
    <property type="molecule type" value="Genomic_DNA"/>
</dbReference>
<reference evidence="1" key="1">
    <citation type="journal article" date="2015" name="Nature">
        <title>Complex archaea that bridge the gap between prokaryotes and eukaryotes.</title>
        <authorList>
            <person name="Spang A."/>
            <person name="Saw J.H."/>
            <person name="Jorgensen S.L."/>
            <person name="Zaremba-Niedzwiedzka K."/>
            <person name="Martijn J."/>
            <person name="Lind A.E."/>
            <person name="van Eijk R."/>
            <person name="Schleper C."/>
            <person name="Guy L."/>
            <person name="Ettema T.J."/>
        </authorList>
    </citation>
    <scope>NUCLEOTIDE SEQUENCE</scope>
</reference>
<accession>A0A0F9JYL8</accession>
<organism evidence="1">
    <name type="scientific">marine sediment metagenome</name>
    <dbReference type="NCBI Taxonomy" id="412755"/>
    <lineage>
        <taxon>unclassified sequences</taxon>
        <taxon>metagenomes</taxon>
        <taxon>ecological metagenomes</taxon>
    </lineage>
</organism>
<protein>
    <submittedName>
        <fullName evidence="1">Uncharacterized protein</fullName>
    </submittedName>
</protein>